<dbReference type="InterPro" id="IPR050570">
    <property type="entry name" value="Cell_wall_metabolism_enzyme"/>
</dbReference>
<evidence type="ECO:0000313" key="2">
    <source>
        <dbReference type="EMBL" id="MBC8561195.1"/>
    </source>
</evidence>
<dbReference type="InterPro" id="IPR011055">
    <property type="entry name" value="Dup_hybrid_motif"/>
</dbReference>
<organism evidence="2 3">
    <name type="scientific">Jutongia huaianensis</name>
    <dbReference type="NCBI Taxonomy" id="2763668"/>
    <lineage>
        <taxon>Bacteria</taxon>
        <taxon>Bacillati</taxon>
        <taxon>Bacillota</taxon>
        <taxon>Clostridia</taxon>
        <taxon>Lachnospirales</taxon>
        <taxon>Lachnospiraceae</taxon>
        <taxon>Jutongia</taxon>
    </lineage>
</organism>
<dbReference type="InterPro" id="IPR016047">
    <property type="entry name" value="M23ase_b-sheet_dom"/>
</dbReference>
<feature type="domain" description="M23ase beta-sheet core" evidence="1">
    <location>
        <begin position="101"/>
        <end position="203"/>
    </location>
</feature>
<dbReference type="CDD" id="cd12797">
    <property type="entry name" value="M23_peptidase"/>
    <property type="match status" value="1"/>
</dbReference>
<dbReference type="RefSeq" id="WP_249296937.1">
    <property type="nucleotide sequence ID" value="NZ_JACRSX010000001.1"/>
</dbReference>
<evidence type="ECO:0000313" key="3">
    <source>
        <dbReference type="Proteomes" id="UP000606193"/>
    </source>
</evidence>
<gene>
    <name evidence="2" type="ORF">H8704_00875</name>
</gene>
<dbReference type="Pfam" id="PF01551">
    <property type="entry name" value="Peptidase_M23"/>
    <property type="match status" value="1"/>
</dbReference>
<comment type="caution">
    <text evidence="2">The sequence shown here is derived from an EMBL/GenBank/DDBJ whole genome shotgun (WGS) entry which is preliminary data.</text>
</comment>
<reference evidence="2 3" key="1">
    <citation type="submission" date="2020-08" db="EMBL/GenBank/DDBJ databases">
        <title>Genome public.</title>
        <authorList>
            <person name="Liu C."/>
            <person name="Sun Q."/>
        </authorList>
    </citation>
    <scope>NUCLEOTIDE SEQUENCE [LARGE SCALE GENOMIC DNA]</scope>
    <source>
        <strain evidence="2 3">NSJ-37</strain>
    </source>
</reference>
<accession>A0ABR7MXT6</accession>
<name>A0ABR7MXT6_9FIRM</name>
<dbReference type="Proteomes" id="UP000606193">
    <property type="component" value="Unassembled WGS sequence"/>
</dbReference>
<protein>
    <submittedName>
        <fullName evidence="2">M23 family metallopeptidase</fullName>
    </submittedName>
</protein>
<dbReference type="PANTHER" id="PTHR21666">
    <property type="entry name" value="PEPTIDASE-RELATED"/>
    <property type="match status" value="1"/>
</dbReference>
<dbReference type="Gene3D" id="2.70.70.10">
    <property type="entry name" value="Glucose Permease (Domain IIA)"/>
    <property type="match status" value="1"/>
</dbReference>
<sequence length="224" mass="25870">MRTKKQWRYVRYLRIILWVSVLFLMLFLDVRCAGYIVTWQQEMEQVCQVQQGLQKQNAERLLRPLLEEVECFPVQRAKGQSVSWGFDDGYGEGRSYGGRRSHEGIDIMPVSDDRKQIPIRSVSDGVVEQLGWLELGGYRVGIRTKSGLYFYYAHLEEYAPGLQKGDRVQAGALLGYMGDTGYGPEGTRGKFPVHLHFGIYYDKDGEECTVNPYYLLQYLEKNKV</sequence>
<keyword evidence="3" id="KW-1185">Reference proteome</keyword>
<dbReference type="SUPFAM" id="SSF51261">
    <property type="entry name" value="Duplicated hybrid motif"/>
    <property type="match status" value="1"/>
</dbReference>
<dbReference type="PANTHER" id="PTHR21666:SF268">
    <property type="entry name" value="PEPTIDASE M23 DOMAIN-CONTAINING PROTEIN"/>
    <property type="match status" value="1"/>
</dbReference>
<evidence type="ECO:0000259" key="1">
    <source>
        <dbReference type="Pfam" id="PF01551"/>
    </source>
</evidence>
<proteinExistence type="predicted"/>
<dbReference type="EMBL" id="JACRSX010000001">
    <property type="protein sequence ID" value="MBC8561195.1"/>
    <property type="molecule type" value="Genomic_DNA"/>
</dbReference>